<sequence length="74" mass="8326">MFFTPIFQFFLIILFITPSYSNTECVQVIGRLLCKNGQKLVIGSVVELWELDSPPNSKIGAQSNIFDPDDEATK</sequence>
<evidence type="ECO:0000313" key="1">
    <source>
        <dbReference type="EMBL" id="CAK5096195.1"/>
    </source>
</evidence>
<reference evidence="1" key="1">
    <citation type="submission" date="2023-11" db="EMBL/GenBank/DDBJ databases">
        <authorList>
            <person name="Poullet M."/>
        </authorList>
    </citation>
    <scope>NUCLEOTIDE SEQUENCE</scope>
    <source>
        <strain evidence="1">E1834</strain>
    </source>
</reference>
<gene>
    <name evidence="1" type="ORF">MENTE1834_LOCUS41072</name>
</gene>
<protein>
    <submittedName>
        <fullName evidence="1">Uncharacterized protein</fullName>
    </submittedName>
</protein>
<dbReference type="Proteomes" id="UP001497535">
    <property type="component" value="Unassembled WGS sequence"/>
</dbReference>
<accession>A0ACB1ANL4</accession>
<evidence type="ECO:0000313" key="2">
    <source>
        <dbReference type="Proteomes" id="UP001497535"/>
    </source>
</evidence>
<dbReference type="EMBL" id="CAVMJV010000099">
    <property type="protein sequence ID" value="CAK5096195.1"/>
    <property type="molecule type" value="Genomic_DNA"/>
</dbReference>
<name>A0ACB1ANL4_MELEN</name>
<proteinExistence type="predicted"/>
<keyword evidence="2" id="KW-1185">Reference proteome</keyword>
<organism evidence="1 2">
    <name type="scientific">Meloidogyne enterolobii</name>
    <name type="common">Root-knot nematode worm</name>
    <name type="synonym">Meloidogyne mayaguensis</name>
    <dbReference type="NCBI Taxonomy" id="390850"/>
    <lineage>
        <taxon>Eukaryota</taxon>
        <taxon>Metazoa</taxon>
        <taxon>Ecdysozoa</taxon>
        <taxon>Nematoda</taxon>
        <taxon>Chromadorea</taxon>
        <taxon>Rhabditida</taxon>
        <taxon>Tylenchina</taxon>
        <taxon>Tylenchomorpha</taxon>
        <taxon>Tylenchoidea</taxon>
        <taxon>Meloidogynidae</taxon>
        <taxon>Meloidogyninae</taxon>
        <taxon>Meloidogyne</taxon>
    </lineage>
</organism>
<comment type="caution">
    <text evidence="1">The sequence shown here is derived from an EMBL/GenBank/DDBJ whole genome shotgun (WGS) entry which is preliminary data.</text>
</comment>